<feature type="transmembrane region" description="Helical" evidence="8">
    <location>
        <begin position="61"/>
        <end position="77"/>
    </location>
</feature>
<accession>A0ABW2UJ50</accession>
<sequence>MTDWYFGLAILLLLSLGGALWRVWKGPAPADRMMAAQLVGTGAVGIILLLSAAAGWAMIDVAVVLALLAAFAAVGFVKAQTRGGAGDPEEGQDG</sequence>
<keyword evidence="7 8" id="KW-0472">Membrane</keyword>
<proteinExistence type="inferred from homology"/>
<gene>
    <name evidence="9" type="ORF">ACFQXB_11020</name>
</gene>
<dbReference type="EMBL" id="JBHTFQ010000005">
    <property type="protein sequence ID" value="MFC7704724.1"/>
    <property type="molecule type" value="Genomic_DNA"/>
</dbReference>
<evidence type="ECO:0000256" key="5">
    <source>
        <dbReference type="ARBA" id="ARBA00022692"/>
    </source>
</evidence>
<keyword evidence="3" id="KW-0813">Transport</keyword>
<reference evidence="10" key="1">
    <citation type="journal article" date="2019" name="Int. J. Syst. Evol. Microbiol.">
        <title>The Global Catalogue of Microorganisms (GCM) 10K type strain sequencing project: providing services to taxonomists for standard genome sequencing and annotation.</title>
        <authorList>
            <consortium name="The Broad Institute Genomics Platform"/>
            <consortium name="The Broad Institute Genome Sequencing Center for Infectious Disease"/>
            <person name="Wu L."/>
            <person name="Ma J."/>
        </authorList>
    </citation>
    <scope>NUCLEOTIDE SEQUENCE [LARGE SCALE GENOMIC DNA]</scope>
    <source>
        <strain evidence="10">CGMCC 1.12750</strain>
    </source>
</reference>
<keyword evidence="4" id="KW-1003">Cell membrane</keyword>
<dbReference type="RefSeq" id="WP_377403336.1">
    <property type="nucleotide sequence ID" value="NZ_JBHTFQ010000005.1"/>
</dbReference>
<keyword evidence="6 8" id="KW-1133">Transmembrane helix</keyword>
<dbReference type="Proteomes" id="UP001596516">
    <property type="component" value="Unassembled WGS sequence"/>
</dbReference>
<comment type="similarity">
    <text evidence="2">Belongs to the CPA3 antiporters (TC 2.A.63) subunit F family.</text>
</comment>
<evidence type="ECO:0000313" key="9">
    <source>
        <dbReference type="EMBL" id="MFC7704724.1"/>
    </source>
</evidence>
<keyword evidence="10" id="KW-1185">Reference proteome</keyword>
<evidence type="ECO:0000256" key="3">
    <source>
        <dbReference type="ARBA" id="ARBA00022448"/>
    </source>
</evidence>
<dbReference type="PANTHER" id="PTHR34702">
    <property type="entry name" value="NA(+)/H(+) ANTIPORTER SUBUNIT F1"/>
    <property type="match status" value="1"/>
</dbReference>
<name>A0ABW2UJ50_9RHOB</name>
<dbReference type="InterPro" id="IPR007208">
    <property type="entry name" value="MrpF/PhaF-like"/>
</dbReference>
<feature type="transmembrane region" description="Helical" evidence="8">
    <location>
        <begin position="6"/>
        <end position="24"/>
    </location>
</feature>
<evidence type="ECO:0000313" key="10">
    <source>
        <dbReference type="Proteomes" id="UP001596516"/>
    </source>
</evidence>
<comment type="subcellular location">
    <subcellularLocation>
        <location evidence="1">Cell membrane</location>
        <topology evidence="1">Multi-pass membrane protein</topology>
    </subcellularLocation>
</comment>
<evidence type="ECO:0000256" key="7">
    <source>
        <dbReference type="ARBA" id="ARBA00023136"/>
    </source>
</evidence>
<evidence type="ECO:0000256" key="8">
    <source>
        <dbReference type="SAM" id="Phobius"/>
    </source>
</evidence>
<keyword evidence="5 8" id="KW-0812">Transmembrane</keyword>
<evidence type="ECO:0000256" key="6">
    <source>
        <dbReference type="ARBA" id="ARBA00022989"/>
    </source>
</evidence>
<evidence type="ECO:0000256" key="1">
    <source>
        <dbReference type="ARBA" id="ARBA00004651"/>
    </source>
</evidence>
<evidence type="ECO:0000256" key="2">
    <source>
        <dbReference type="ARBA" id="ARBA00009212"/>
    </source>
</evidence>
<dbReference type="PANTHER" id="PTHR34702:SF1">
    <property type="entry name" value="NA(+)_H(+) ANTIPORTER SUBUNIT F"/>
    <property type="match status" value="1"/>
</dbReference>
<evidence type="ECO:0000256" key="4">
    <source>
        <dbReference type="ARBA" id="ARBA00022475"/>
    </source>
</evidence>
<protein>
    <submittedName>
        <fullName evidence="9">Monovalent cation/H+ antiporter complex subunit F</fullName>
    </submittedName>
</protein>
<comment type="caution">
    <text evidence="9">The sequence shown here is derived from an EMBL/GenBank/DDBJ whole genome shotgun (WGS) entry which is preliminary data.</text>
</comment>
<organism evidence="9 10">
    <name type="scientific">Plastorhodobacter daqingensis</name>
    <dbReference type="NCBI Taxonomy" id="1387281"/>
    <lineage>
        <taxon>Bacteria</taxon>
        <taxon>Pseudomonadati</taxon>
        <taxon>Pseudomonadota</taxon>
        <taxon>Alphaproteobacteria</taxon>
        <taxon>Rhodobacterales</taxon>
        <taxon>Paracoccaceae</taxon>
        <taxon>Plastorhodobacter</taxon>
    </lineage>
</organism>
<dbReference type="Pfam" id="PF04066">
    <property type="entry name" value="MrpF_PhaF"/>
    <property type="match status" value="1"/>
</dbReference>
<feature type="transmembrane region" description="Helical" evidence="8">
    <location>
        <begin position="36"/>
        <end position="55"/>
    </location>
</feature>